<comment type="subcellular location">
    <subcellularLocation>
        <location evidence="1">Cell membrane</location>
        <topology evidence="1">Multi-pass membrane protein</topology>
    </subcellularLocation>
</comment>
<dbReference type="PANTHER" id="PTHR43124">
    <property type="entry name" value="PURINE EFFLUX PUMP PBUE"/>
    <property type="match status" value="1"/>
</dbReference>
<proteinExistence type="predicted"/>
<feature type="transmembrane region" description="Helical" evidence="6">
    <location>
        <begin position="298"/>
        <end position="319"/>
    </location>
</feature>
<keyword evidence="2" id="KW-1003">Cell membrane</keyword>
<feature type="transmembrane region" description="Helical" evidence="6">
    <location>
        <begin position="268"/>
        <end position="286"/>
    </location>
</feature>
<dbReference type="PANTHER" id="PTHR43124:SF3">
    <property type="entry name" value="CHLORAMPHENICOL EFFLUX PUMP RV0191"/>
    <property type="match status" value="1"/>
</dbReference>
<organism evidence="8 9">
    <name type="scientific">Leptospira barantonii</name>
    <dbReference type="NCBI Taxonomy" id="2023184"/>
    <lineage>
        <taxon>Bacteria</taxon>
        <taxon>Pseudomonadati</taxon>
        <taxon>Spirochaetota</taxon>
        <taxon>Spirochaetia</taxon>
        <taxon>Leptospirales</taxon>
        <taxon>Leptospiraceae</taxon>
        <taxon>Leptospira</taxon>
    </lineage>
</organism>
<keyword evidence="9" id="KW-1185">Reference proteome</keyword>
<dbReference type="SUPFAM" id="SSF103473">
    <property type="entry name" value="MFS general substrate transporter"/>
    <property type="match status" value="1"/>
</dbReference>
<evidence type="ECO:0000313" key="8">
    <source>
        <dbReference type="EMBL" id="PJZ57247.1"/>
    </source>
</evidence>
<feature type="transmembrane region" description="Helical" evidence="6">
    <location>
        <begin position="68"/>
        <end position="87"/>
    </location>
</feature>
<dbReference type="PRINTS" id="PR01035">
    <property type="entry name" value="TCRTETA"/>
</dbReference>
<dbReference type="InterPro" id="IPR011701">
    <property type="entry name" value="MFS"/>
</dbReference>
<evidence type="ECO:0000313" key="9">
    <source>
        <dbReference type="Proteomes" id="UP000231879"/>
    </source>
</evidence>
<protein>
    <recommendedName>
        <fullName evidence="7">Major facilitator superfamily (MFS) profile domain-containing protein</fullName>
    </recommendedName>
</protein>
<dbReference type="EMBL" id="NPDS01000004">
    <property type="protein sequence ID" value="PJZ57247.1"/>
    <property type="molecule type" value="Genomic_DNA"/>
</dbReference>
<accession>A0ABX4NKP6</accession>
<evidence type="ECO:0000256" key="3">
    <source>
        <dbReference type="ARBA" id="ARBA00022692"/>
    </source>
</evidence>
<dbReference type="Gene3D" id="1.20.1720.10">
    <property type="entry name" value="Multidrug resistance protein D"/>
    <property type="match status" value="1"/>
</dbReference>
<comment type="caution">
    <text evidence="8">The sequence shown here is derived from an EMBL/GenBank/DDBJ whole genome shotgun (WGS) entry which is preliminary data.</text>
</comment>
<keyword evidence="5 6" id="KW-0472">Membrane</keyword>
<evidence type="ECO:0000259" key="7">
    <source>
        <dbReference type="PROSITE" id="PS50850"/>
    </source>
</evidence>
<sequence>MLSPIRFRSLVLNHWRMDIFGMNAVKNENAFLICMLLGLGSVLGLSGIDLVLPSIPSLPEILGGDQTASQFVIASFVAGTAFGMLLFGNLASRIGTSSLLFSSLTLYAIASFVCSFAENLDVLILCRFFQGLFSSAPAVLAPGIAKNLFDEKGATKALGMLGSVESLVPALAPIVGVWLLTFGTWKYSFFLTAFLSILLALVFLFVRIDNVGVPSNGKQGSYLSLLKSPVFQRYSLSQALNLGGLLVFVFGAPVVIVKTMNSDISKFAQMQTIGVAFFIAGAVLSPSVLSRKLKPERLITIGTLCSLISSILLVVYSIFGNNNPNVVLMIFPLMNVGLGLRGPTGFLRGIISANGDDNRASSLILLSIITVTSGGTALIAPFLNYGLFALSLFAGVLHLAACLVLLFLPKLPES</sequence>
<feature type="domain" description="Major facilitator superfamily (MFS) profile" evidence="7">
    <location>
        <begin position="33"/>
        <end position="412"/>
    </location>
</feature>
<reference evidence="8 9" key="1">
    <citation type="submission" date="2017-07" db="EMBL/GenBank/DDBJ databases">
        <title>Leptospira spp. isolated from tropical soils.</title>
        <authorList>
            <person name="Thibeaux R."/>
            <person name="Iraola G."/>
            <person name="Ferres I."/>
            <person name="Bierque E."/>
            <person name="Girault D."/>
            <person name="Soupe-Gilbert M.-E."/>
            <person name="Picardeau M."/>
            <person name="Goarant C."/>
        </authorList>
    </citation>
    <scope>NUCLEOTIDE SEQUENCE [LARGE SCALE GENOMIC DNA]</scope>
    <source>
        <strain evidence="8 9">FH4-C-A1</strain>
    </source>
</reference>
<dbReference type="InterPro" id="IPR001958">
    <property type="entry name" value="Tet-R_TetA/multi-R_MdtG-like"/>
</dbReference>
<feature type="transmembrane region" description="Helical" evidence="6">
    <location>
        <begin position="187"/>
        <end position="206"/>
    </location>
</feature>
<feature type="transmembrane region" description="Helical" evidence="6">
    <location>
        <begin position="363"/>
        <end position="382"/>
    </location>
</feature>
<dbReference type="InterPro" id="IPR050189">
    <property type="entry name" value="MFS_Efflux_Transporters"/>
</dbReference>
<dbReference type="Pfam" id="PF07690">
    <property type="entry name" value="MFS_1"/>
    <property type="match status" value="1"/>
</dbReference>
<name>A0ABX4NKP6_9LEPT</name>
<feature type="transmembrane region" description="Helical" evidence="6">
    <location>
        <begin position="30"/>
        <end position="48"/>
    </location>
</feature>
<evidence type="ECO:0000256" key="4">
    <source>
        <dbReference type="ARBA" id="ARBA00022989"/>
    </source>
</evidence>
<feature type="transmembrane region" description="Helical" evidence="6">
    <location>
        <begin position="388"/>
        <end position="408"/>
    </location>
</feature>
<dbReference type="Proteomes" id="UP000231879">
    <property type="component" value="Unassembled WGS sequence"/>
</dbReference>
<evidence type="ECO:0000256" key="6">
    <source>
        <dbReference type="SAM" id="Phobius"/>
    </source>
</evidence>
<dbReference type="InterPro" id="IPR020846">
    <property type="entry name" value="MFS_dom"/>
</dbReference>
<evidence type="ECO:0000256" key="2">
    <source>
        <dbReference type="ARBA" id="ARBA00022475"/>
    </source>
</evidence>
<feature type="transmembrane region" description="Helical" evidence="6">
    <location>
        <begin position="122"/>
        <end position="145"/>
    </location>
</feature>
<evidence type="ECO:0000256" key="1">
    <source>
        <dbReference type="ARBA" id="ARBA00004651"/>
    </source>
</evidence>
<evidence type="ECO:0000256" key="5">
    <source>
        <dbReference type="ARBA" id="ARBA00023136"/>
    </source>
</evidence>
<feature type="transmembrane region" description="Helical" evidence="6">
    <location>
        <begin position="239"/>
        <end position="256"/>
    </location>
</feature>
<feature type="transmembrane region" description="Helical" evidence="6">
    <location>
        <begin position="325"/>
        <end position="342"/>
    </location>
</feature>
<dbReference type="PROSITE" id="PS50850">
    <property type="entry name" value="MFS"/>
    <property type="match status" value="1"/>
</dbReference>
<gene>
    <name evidence="8" type="ORF">CH367_10985</name>
</gene>
<keyword evidence="4 6" id="KW-1133">Transmembrane helix</keyword>
<keyword evidence="3 6" id="KW-0812">Transmembrane</keyword>
<feature type="transmembrane region" description="Helical" evidence="6">
    <location>
        <begin position="157"/>
        <end position="181"/>
    </location>
</feature>
<feature type="transmembrane region" description="Helical" evidence="6">
    <location>
        <begin position="99"/>
        <end position="116"/>
    </location>
</feature>
<dbReference type="InterPro" id="IPR036259">
    <property type="entry name" value="MFS_trans_sf"/>
</dbReference>